<dbReference type="RefSeq" id="WP_207107789.1">
    <property type="nucleotide sequence ID" value="NZ_JAFLVR010000015.1"/>
</dbReference>
<keyword evidence="5" id="KW-1185">Reference proteome</keyword>
<gene>
    <name evidence="4" type="ORF">JZO85_06990</name>
</gene>
<sequence length="1324" mass="147133">MQKKRGFIGKLVKLLAAFFILLSVLIPTLSIGATNIETTSSNQANETFDSSELMPNLDSQLSSTSFNEPNELDTTESTTEDMTKTKAGESENELQDALIEEEAKASTTNIIHSVVVNDWELYRLNGQSRESLTTAPKSNAVPNQAYNFSFSWSIPDGKLGRNILPGDYFVLNIPQNDDPNTGNWYALPGDWRTIATDEGESIYRYRIENSTTENTQMIRIEFLEGVAEPSTNSINSDLEFPGFMNYVTKASVQNVVFGRDANGAALSKSITFNKIDLSASNGFSFKHGTPGSSNSIKWDIQFNGASNIELGGDEVDYDVNGGAGSAYQGFYTDKPGRDVWYPWGTNYTDIYAPAGKQGGGELGGYVEDELPAGSEVTTLTIAAYIQVPIGLSQENYEKQEGVYPSSEVSFQSFVLADYGDGPTYRTGSDTSEVQSPKAGTGFTRLTQLENETKTQFKVRIQAAPYQYGVYKEKTTGISTVMLHYGAMKKAANEQQKLSDLTDTAYTGRTIINQKTNQTVNITQFAAQAADFTIRKGYYAEEDRELLENYYSITFGDTNVIGGKIASYNISLMVRYPPSTPSGPIRNESAIYTHSALTLKRKPPETMPKIDGYTANLKNSYGSITLNANQALLQKFDVERDENDEYIPINGAKFKLQVKDGSTWSDVKKDGTILTFITDGIQYYEVENGVTVEKTANGLVKVDFGTLGLADGTYRFVETKAAAGYVEETKVSDEFVIPSTTSRGPTVTVWNKKLPQAKYTVKHYVQKSEGNTAKDNFELRETEEKSGYLGQEIIGEPLMDLLKSYEYSETLSIAYGKITGTVTADGNLTIELYYTIAANVPFTLYKQGMNGELMPSVDSSGNPLLDEQGREKKVAFDIYEWDEDWGVSNPYADGNGPISKPEVWTKINNTPIATDALGRVRAPSITDLTKYYAIVEVATYPDYVQPDNEVYWVIKMSTKEIFSMPNWVGGSQVHKPDYEAPSEGNGQRYILKNKKPEISLFKVNEQGDAMPSSEGQKVRFDIYRWNVFWYFDENTPYTDGTWTKIKSNAATDNQGYFATIGQTGSEGAEPKEFDWYIIRETDTYSGYQLANGYWLVSTAWNPSTQKFEIFEVKYKIIQNGTAVDAEDPGHKISDDKTNLYLTNKSKPISFYKEDEKKNPLGGVHFSLYKAKDGEAGANGSEYPEAADTKWDMTNPIEKVSSDDAADKGKVTFDALARGDYLLVETKTLPDYQLPLGYWIVTVDFYGEIETIRGRGDPLPPAFRVNNGKYYLPNYLKNSLPRAGGYLRVFLVVLGIVLLGSAGIVLQNRKKKVNDEKGKKDENKAK</sequence>
<organism evidence="4 5">
    <name type="scientific">Candidatus Enterococcus murrayae</name>
    <dbReference type="NCBI Taxonomy" id="2815321"/>
    <lineage>
        <taxon>Bacteria</taxon>
        <taxon>Bacillati</taxon>
        <taxon>Bacillota</taxon>
        <taxon>Bacilli</taxon>
        <taxon>Lactobacillales</taxon>
        <taxon>Enterococcaceae</taxon>
        <taxon>Enterococcus</taxon>
    </lineage>
</organism>
<evidence type="ECO:0000313" key="5">
    <source>
        <dbReference type="Proteomes" id="UP000664495"/>
    </source>
</evidence>
<name>A0ABS3HEY8_9ENTE</name>
<keyword evidence="2" id="KW-1133">Transmembrane helix</keyword>
<keyword evidence="2" id="KW-0812">Transmembrane</keyword>
<dbReference type="InterPro" id="IPR008966">
    <property type="entry name" value="Adhesion_dom_sf"/>
</dbReference>
<reference evidence="4 5" key="1">
    <citation type="submission" date="2021-03" db="EMBL/GenBank/DDBJ databases">
        <title>Enterococcal diversity collection.</title>
        <authorList>
            <person name="Gilmore M.S."/>
            <person name="Schwartzman J."/>
            <person name="Van Tyne D."/>
            <person name="Martin M."/>
            <person name="Earl A.M."/>
            <person name="Manson A.L."/>
            <person name="Straub T."/>
            <person name="Salamzade R."/>
            <person name="Saavedra J."/>
            <person name="Lebreton F."/>
            <person name="Prichula J."/>
            <person name="Schaufler K."/>
            <person name="Gaca A."/>
            <person name="Sgardioli B."/>
            <person name="Wagenaar J."/>
            <person name="Strong T."/>
        </authorList>
    </citation>
    <scope>NUCLEOTIDE SEQUENCE [LARGE SCALE GENOMIC DNA]</scope>
    <source>
        <strain evidence="4 5">MJM16</strain>
    </source>
</reference>
<feature type="region of interest" description="Disordered" evidence="1">
    <location>
        <begin position="58"/>
        <end position="94"/>
    </location>
</feature>
<protein>
    <recommendedName>
        <fullName evidence="3">SpaA-like prealbumin fold domain-containing protein</fullName>
    </recommendedName>
</protein>
<evidence type="ECO:0000259" key="3">
    <source>
        <dbReference type="Pfam" id="PF17802"/>
    </source>
</evidence>
<feature type="compositionally biased region" description="Polar residues" evidence="1">
    <location>
        <begin position="58"/>
        <end position="68"/>
    </location>
</feature>
<evidence type="ECO:0000256" key="2">
    <source>
        <dbReference type="SAM" id="Phobius"/>
    </source>
</evidence>
<keyword evidence="2" id="KW-0472">Membrane</keyword>
<feature type="transmembrane region" description="Helical" evidence="2">
    <location>
        <begin position="1283"/>
        <end position="1304"/>
    </location>
</feature>
<accession>A0ABS3HEY8</accession>
<dbReference type="InterPro" id="IPR041033">
    <property type="entry name" value="SpaA_PFL_dom_1"/>
</dbReference>
<evidence type="ECO:0000313" key="4">
    <source>
        <dbReference type="EMBL" id="MBO0452011.1"/>
    </source>
</evidence>
<proteinExistence type="predicted"/>
<dbReference type="EMBL" id="JAFLVR010000015">
    <property type="protein sequence ID" value="MBO0452011.1"/>
    <property type="molecule type" value="Genomic_DNA"/>
</dbReference>
<dbReference type="InterPro" id="IPR013783">
    <property type="entry name" value="Ig-like_fold"/>
</dbReference>
<dbReference type="Gene3D" id="2.60.40.10">
    <property type="entry name" value="Immunoglobulins"/>
    <property type="match status" value="2"/>
</dbReference>
<comment type="caution">
    <text evidence="4">The sequence shown here is derived from an EMBL/GenBank/DDBJ whole genome shotgun (WGS) entry which is preliminary data.</text>
</comment>
<evidence type="ECO:0000256" key="1">
    <source>
        <dbReference type="SAM" id="MobiDB-lite"/>
    </source>
</evidence>
<dbReference type="Proteomes" id="UP000664495">
    <property type="component" value="Unassembled WGS sequence"/>
</dbReference>
<dbReference type="Pfam" id="PF17802">
    <property type="entry name" value="SpaA"/>
    <property type="match status" value="1"/>
</dbReference>
<feature type="domain" description="SpaA-like prealbumin fold" evidence="3">
    <location>
        <begin position="1147"/>
        <end position="1245"/>
    </location>
</feature>
<dbReference type="SUPFAM" id="SSF49401">
    <property type="entry name" value="Bacterial adhesins"/>
    <property type="match status" value="1"/>
</dbReference>